<name>A0A923SC69_9BURK</name>
<dbReference type="Gene3D" id="3.40.190.150">
    <property type="entry name" value="Bordetella uptake gene, domain 1"/>
    <property type="match status" value="1"/>
</dbReference>
<dbReference type="PANTHER" id="PTHR42928:SF5">
    <property type="entry name" value="BLR1237 PROTEIN"/>
    <property type="match status" value="1"/>
</dbReference>
<protein>
    <submittedName>
        <fullName evidence="3">Tripartite tricarboxylate transporter substrate binding protein</fullName>
    </submittedName>
</protein>
<dbReference type="SUPFAM" id="SSF53850">
    <property type="entry name" value="Periplasmic binding protein-like II"/>
    <property type="match status" value="1"/>
</dbReference>
<reference evidence="3" key="1">
    <citation type="submission" date="2020-08" db="EMBL/GenBank/DDBJ databases">
        <title>Ramlibacter sp. USB13 16S ribosomal RNA gene genome sequencing and assembly.</title>
        <authorList>
            <person name="Kang M."/>
        </authorList>
    </citation>
    <scope>NUCLEOTIDE SEQUENCE</scope>
    <source>
        <strain evidence="3">USB13</strain>
    </source>
</reference>
<dbReference type="EMBL" id="JACORT010000007">
    <property type="protein sequence ID" value="MBC5784584.1"/>
    <property type="molecule type" value="Genomic_DNA"/>
</dbReference>
<proteinExistence type="inferred from homology"/>
<dbReference type="Pfam" id="PF03401">
    <property type="entry name" value="TctC"/>
    <property type="match status" value="1"/>
</dbReference>
<accession>A0A923SC69</accession>
<evidence type="ECO:0000313" key="4">
    <source>
        <dbReference type="Proteomes" id="UP000608513"/>
    </source>
</evidence>
<dbReference type="Gene3D" id="3.40.190.10">
    <property type="entry name" value="Periplasmic binding protein-like II"/>
    <property type="match status" value="1"/>
</dbReference>
<dbReference type="PANTHER" id="PTHR42928">
    <property type="entry name" value="TRICARBOXYLATE-BINDING PROTEIN"/>
    <property type="match status" value="1"/>
</dbReference>
<dbReference type="InterPro" id="IPR042100">
    <property type="entry name" value="Bug_dom1"/>
</dbReference>
<organism evidence="3 4">
    <name type="scientific">Ramlibacter cellulosilyticus</name>
    <dbReference type="NCBI Taxonomy" id="2764187"/>
    <lineage>
        <taxon>Bacteria</taxon>
        <taxon>Pseudomonadati</taxon>
        <taxon>Pseudomonadota</taxon>
        <taxon>Betaproteobacteria</taxon>
        <taxon>Burkholderiales</taxon>
        <taxon>Comamonadaceae</taxon>
        <taxon>Ramlibacter</taxon>
    </lineage>
</organism>
<evidence type="ECO:0000256" key="2">
    <source>
        <dbReference type="SAM" id="SignalP"/>
    </source>
</evidence>
<dbReference type="Proteomes" id="UP000608513">
    <property type="component" value="Unassembled WGS sequence"/>
</dbReference>
<sequence>MHNLPHDRTRRHLLLAALAGAALPAFAQGQKFPTRPVKLVLPQPPGGAADRLARMLGDRLEAHWKQPVVLENKPGGGVVIGTQAVVRAPADGYTIGLLGSSLSINAVQRKDLPYEVKDLQPLARVGYYTVALVAAANFPANDIKELIALAKGKPANSISFGSNGIGTSAHVAGEMLNHMAGIELQHVPYNGAAKMYTDIVGGVLPMGFSVVSSAEQFIKAGQMKVLGVTSAQRSPLYPQWPAIAETLPGFEAVNWAGFCGPAGMPRDVTQQVGEDILAVLKAPDIGKALAAMGIEVAPQGPAEFAAFIQSEMKRFAVLVKPLAAQK</sequence>
<dbReference type="AlphaFoldDB" id="A0A923SC69"/>
<dbReference type="PIRSF" id="PIRSF017082">
    <property type="entry name" value="YflP"/>
    <property type="match status" value="1"/>
</dbReference>
<evidence type="ECO:0000313" key="3">
    <source>
        <dbReference type="EMBL" id="MBC5784584.1"/>
    </source>
</evidence>
<comment type="similarity">
    <text evidence="1">Belongs to the UPF0065 (bug) family.</text>
</comment>
<keyword evidence="4" id="KW-1185">Reference proteome</keyword>
<gene>
    <name evidence="3" type="ORF">H8N03_16670</name>
</gene>
<dbReference type="InterPro" id="IPR005064">
    <property type="entry name" value="BUG"/>
</dbReference>
<keyword evidence="2" id="KW-0732">Signal</keyword>
<evidence type="ECO:0000256" key="1">
    <source>
        <dbReference type="ARBA" id="ARBA00006987"/>
    </source>
</evidence>
<comment type="caution">
    <text evidence="3">The sequence shown here is derived from an EMBL/GenBank/DDBJ whole genome shotgun (WGS) entry which is preliminary data.</text>
</comment>
<dbReference type="CDD" id="cd13578">
    <property type="entry name" value="PBP2_Bug27"/>
    <property type="match status" value="1"/>
</dbReference>
<dbReference type="RefSeq" id="WP_187077332.1">
    <property type="nucleotide sequence ID" value="NZ_JACORT010000007.1"/>
</dbReference>
<feature type="chain" id="PRO_5037264873" evidence="2">
    <location>
        <begin position="28"/>
        <end position="326"/>
    </location>
</feature>
<feature type="signal peptide" evidence="2">
    <location>
        <begin position="1"/>
        <end position="27"/>
    </location>
</feature>